<accession>A0ABS2CSI6</accession>
<evidence type="ECO:0008006" key="3">
    <source>
        <dbReference type="Google" id="ProtNLM"/>
    </source>
</evidence>
<proteinExistence type="predicted"/>
<feature type="non-terminal residue" evidence="1">
    <location>
        <position position="122"/>
    </location>
</feature>
<organism evidence="1 2">
    <name type="scientific">Flavobacterium macrobrachii</name>
    <dbReference type="NCBI Taxonomy" id="591204"/>
    <lineage>
        <taxon>Bacteria</taxon>
        <taxon>Pseudomonadati</taxon>
        <taxon>Bacteroidota</taxon>
        <taxon>Flavobacteriia</taxon>
        <taxon>Flavobacteriales</taxon>
        <taxon>Flavobacteriaceae</taxon>
        <taxon>Flavobacterium</taxon>
    </lineage>
</organism>
<evidence type="ECO:0000313" key="1">
    <source>
        <dbReference type="EMBL" id="MBM6497866.1"/>
    </source>
</evidence>
<feature type="non-terminal residue" evidence="1">
    <location>
        <position position="1"/>
    </location>
</feature>
<dbReference type="EMBL" id="JACSOD020000240">
    <property type="protein sequence ID" value="MBM6497866.1"/>
    <property type="molecule type" value="Genomic_DNA"/>
</dbReference>
<evidence type="ECO:0000313" key="2">
    <source>
        <dbReference type="Proteomes" id="UP000759529"/>
    </source>
</evidence>
<reference evidence="1 2" key="1">
    <citation type="submission" date="2021-02" db="EMBL/GenBank/DDBJ databases">
        <authorList>
            <person name="Jung H.S."/>
            <person name="Chun B.H."/>
            <person name="Jeon C.O."/>
        </authorList>
    </citation>
    <scope>NUCLEOTIDE SEQUENCE [LARGE SCALE GENOMIC DNA]</scope>
    <source>
        <strain evidence="1 2">LMG 25203</strain>
    </source>
</reference>
<comment type="caution">
    <text evidence="1">The sequence shown here is derived from an EMBL/GenBank/DDBJ whole genome shotgun (WGS) entry which is preliminary data.</text>
</comment>
<dbReference type="Proteomes" id="UP000759529">
    <property type="component" value="Unassembled WGS sequence"/>
</dbReference>
<protein>
    <recommendedName>
        <fullName evidence="3">SprB repeat-containing protein</fullName>
    </recommendedName>
</protein>
<gene>
    <name evidence="1" type="ORF">H9X54_000865</name>
</gene>
<sequence>NANTYTFTVTNASGCTSPSSTNIIVSAQPSTPSAPTVGAITQPTCTTATGSFQITGYNAANTYTFNPGVLSISASGLVTANANTYTFTVTNASGCTSPSSTNIIVSAQPSTPSAPTVGAIIQ</sequence>
<keyword evidence="2" id="KW-1185">Reference proteome</keyword>
<name>A0ABS2CSI6_9FLAO</name>